<evidence type="ECO:0000259" key="1">
    <source>
        <dbReference type="Pfam" id="PF09994"/>
    </source>
</evidence>
<sequence length="718" mass="80748">MTFKFRFAGPCREIPSDLDFREQRKACQRMGEKAGTDCSIELFFGFFFDGTRNNMYMSERAGNHTQTNVARLYSVFDDAVDPSYSARQHRFRSYVEGVGTPCVDKVGDPGTGAHAQAGAAAGWGGEARINWALLEFQNHLHQHFTSRALTAALGQDTRALVREMSADMSLSRLQIEDLAKAAKIPLAAYTGMSPGDGADVLARRTQGFLDTLLRVREVNNTEPKDMGRYTVLARRNRDLRTLLAGYLDAKPKIERIRVSIFGFSRGAAEARVFANWLKDACDPPEGISFYQPRGDGVLRLAGIKVDLDFMGLFDTVASAGIAQSVSEDVWDGHGAWARKKDLEIPNAVSRCVHMVGAHEVRGSFPLDLIDGPSYEEIVYPGVHSDVGGGYKPAEQGRGTRDSDKLSQIPLCDMYREAVQAGVPLRLHTAPGPAQARFQVSAELRAAFNAYVTATADISQKQTSTRRIMYNHYVQYLRWRRLRADRGPEWIGGIPSSLRARANYPQDYEDLVRANDELLLEVRKLTTDNALERTSTPTAMPGAGGGGARLYDSVMLLLRGNKEKMWLDQLRTVWNLPGRPAAAVIDLLDNFVHDSRAWFKPLGKDDDVWIAMQKDRIKQLEKREKEAEEYVAVGRPDLALIARPNKQEQAELARYRANPDDLVLQSDGREFYWQWGYLRWRSVYANPQVRAQREAQQDREQTQRALQNMPMNFNALPRF</sequence>
<protein>
    <recommendedName>
        <fullName evidence="1">T6SS Phospholipase effector Tle1-like catalytic domain-containing protein</fullName>
    </recommendedName>
</protein>
<organism evidence="2 3">
    <name type="scientific">Achromobacter insuavis</name>
    <dbReference type="NCBI Taxonomy" id="1287735"/>
    <lineage>
        <taxon>Bacteria</taxon>
        <taxon>Pseudomonadati</taxon>
        <taxon>Pseudomonadota</taxon>
        <taxon>Betaproteobacteria</taxon>
        <taxon>Burkholderiales</taxon>
        <taxon>Alcaligenaceae</taxon>
        <taxon>Achromobacter</taxon>
    </lineage>
</organism>
<dbReference type="PANTHER" id="PTHR33840:SF1">
    <property type="entry name" value="TLE1 PHOSPHOLIPASE DOMAIN-CONTAINING PROTEIN"/>
    <property type="match status" value="1"/>
</dbReference>
<dbReference type="Proteomes" id="UP000507979">
    <property type="component" value="Unassembled WGS sequence"/>
</dbReference>
<gene>
    <name evidence="2" type="ORF">LMG26845_03538</name>
</gene>
<dbReference type="Pfam" id="PF09994">
    <property type="entry name" value="T6SS_Tle1-like_cat"/>
    <property type="match status" value="1"/>
</dbReference>
<dbReference type="AlphaFoldDB" id="A0A6J5AMG5"/>
<keyword evidence="3" id="KW-1185">Reference proteome</keyword>
<dbReference type="GeneID" id="92899403"/>
<accession>A0A6J5AMG5</accession>
<dbReference type="PANTHER" id="PTHR33840">
    <property type="match status" value="1"/>
</dbReference>
<proteinExistence type="predicted"/>
<evidence type="ECO:0000313" key="3">
    <source>
        <dbReference type="Proteomes" id="UP000507979"/>
    </source>
</evidence>
<reference evidence="2 3" key="1">
    <citation type="submission" date="2020-04" db="EMBL/GenBank/DDBJ databases">
        <authorList>
            <person name="De Canck E."/>
        </authorList>
    </citation>
    <scope>NUCLEOTIDE SEQUENCE [LARGE SCALE GENOMIC DNA]</scope>
    <source>
        <strain evidence="2 3">LMG 26845</strain>
    </source>
</reference>
<name>A0A6J5AMG5_9BURK</name>
<evidence type="ECO:0000313" key="2">
    <source>
        <dbReference type="EMBL" id="CAB3666283.1"/>
    </source>
</evidence>
<feature type="domain" description="T6SS Phospholipase effector Tle1-like catalytic" evidence="1">
    <location>
        <begin position="304"/>
        <end position="416"/>
    </location>
</feature>
<dbReference type="InterPro" id="IPR018712">
    <property type="entry name" value="Tle1-like_cat"/>
</dbReference>
<dbReference type="EMBL" id="CADIJR010000035">
    <property type="protein sequence ID" value="CAB3666283.1"/>
    <property type="molecule type" value="Genomic_DNA"/>
</dbReference>
<dbReference type="RefSeq" id="WP_054435672.1">
    <property type="nucleotide sequence ID" value="NZ_CADIJR010000035.1"/>
</dbReference>